<protein>
    <recommendedName>
        <fullName evidence="3">BNR repeat protein</fullName>
    </recommendedName>
</protein>
<dbReference type="PROSITE" id="PS51257">
    <property type="entry name" value="PROKAR_LIPOPROTEIN"/>
    <property type="match status" value="1"/>
</dbReference>
<dbReference type="OrthoDB" id="9764969at2"/>
<sequence length="413" mass="45603">MKSISSALIIGLAILFTSCKEVSKQEEVSKREIKKEIVNQLVSPVKNGSSLPSLVTTKNGALLSWVHEINDSLGELKYARLSKGEWAEPETIVQGSDWFINWADFPTISENNGNLLSHVLRKSSKETFSYDIQLNLKSATDAAWRTNLPLHTDGTKTEHGFVTILPYKEDRFFVTWLDGRNTGGGGHGHEGDMNIRAAEVAADGTVSSEVLLDAKTCSCCQTTAAITDNGPVVLYRDRTDAEIRDIAITRWVNGKWTEPKFIFNDGWEIKGCPVNGPKADAIKNDLAVAWFTAVNNEPKVQLVFSLDGGENFGTPILISDNNTMGRVDLILLDKENAIVSWMETLDKEAQIKAVKVNRSGEISKEIVVSELGASRKTGFPQMTLVGDKVHFAWTDVAKETSTIKMAYIFLNDF</sequence>
<dbReference type="InterPro" id="IPR036278">
    <property type="entry name" value="Sialidase_sf"/>
</dbReference>
<keyword evidence="2" id="KW-1185">Reference proteome</keyword>
<evidence type="ECO:0008006" key="3">
    <source>
        <dbReference type="Google" id="ProtNLM"/>
    </source>
</evidence>
<evidence type="ECO:0000313" key="1">
    <source>
        <dbReference type="EMBL" id="MUH37997.1"/>
    </source>
</evidence>
<name>A0A7X2ZX31_9FLAO</name>
<evidence type="ECO:0000313" key="2">
    <source>
        <dbReference type="Proteomes" id="UP000540519"/>
    </source>
</evidence>
<dbReference type="EMBL" id="RCNR01000060">
    <property type="protein sequence ID" value="MUH37997.1"/>
    <property type="molecule type" value="Genomic_DNA"/>
</dbReference>
<dbReference type="SUPFAM" id="SSF50939">
    <property type="entry name" value="Sialidases"/>
    <property type="match status" value="1"/>
</dbReference>
<reference evidence="1 2" key="1">
    <citation type="journal article" date="2019" name="Mar. Drugs">
        <title>Comparative Genomics and CAZyme Genome Repertoires of Marine Zobellia amurskyensis KMM 3526(T) and Zobellia laminariae KMM 3676(T).</title>
        <authorList>
            <person name="Chernysheva N."/>
            <person name="Bystritskaya E."/>
            <person name="Stenkova A."/>
            <person name="Golovkin I."/>
            <person name="Nedashkovskaya O."/>
            <person name="Isaeva M."/>
        </authorList>
    </citation>
    <scope>NUCLEOTIDE SEQUENCE [LARGE SCALE GENOMIC DNA]</scope>
    <source>
        <strain evidence="1 2">KMM 3526</strain>
    </source>
</reference>
<organism evidence="1 2">
    <name type="scientific">Zobellia amurskyensis</name>
    <dbReference type="NCBI Taxonomy" id="248905"/>
    <lineage>
        <taxon>Bacteria</taxon>
        <taxon>Pseudomonadati</taxon>
        <taxon>Bacteroidota</taxon>
        <taxon>Flavobacteriia</taxon>
        <taxon>Flavobacteriales</taxon>
        <taxon>Flavobacteriaceae</taxon>
        <taxon>Zobellia</taxon>
    </lineage>
</organism>
<proteinExistence type="predicted"/>
<comment type="caution">
    <text evidence="1">The sequence shown here is derived from an EMBL/GenBank/DDBJ whole genome shotgun (WGS) entry which is preliminary data.</text>
</comment>
<accession>A0A7X2ZX31</accession>
<dbReference type="RefSeq" id="WP_155601134.1">
    <property type="nucleotide sequence ID" value="NZ_RCNR01000060.1"/>
</dbReference>
<dbReference type="Proteomes" id="UP000540519">
    <property type="component" value="Unassembled WGS sequence"/>
</dbReference>
<gene>
    <name evidence="1" type="ORF">D9O36_19260</name>
</gene>
<dbReference type="AlphaFoldDB" id="A0A7X2ZX31"/>